<dbReference type="Proteomes" id="UP001231370">
    <property type="component" value="Unassembled WGS sequence"/>
</dbReference>
<organism evidence="2 3">
    <name type="scientific">Roseofilum halophilum BLCC-M91</name>
    <dbReference type="NCBI Taxonomy" id="3022259"/>
    <lineage>
        <taxon>Bacteria</taxon>
        <taxon>Bacillati</taxon>
        <taxon>Cyanobacteriota</taxon>
        <taxon>Cyanophyceae</taxon>
        <taxon>Desertifilales</taxon>
        <taxon>Desertifilaceae</taxon>
        <taxon>Roseofilum</taxon>
        <taxon>Roseofilum halophilum</taxon>
    </lineage>
</organism>
<name>A0ABT7BKE3_9CYAN</name>
<dbReference type="EMBL" id="JAQPOK010000090">
    <property type="protein sequence ID" value="MDJ1179650.1"/>
    <property type="molecule type" value="Genomic_DNA"/>
</dbReference>
<proteinExistence type="predicted"/>
<accession>A0ABT7BKE3</accession>
<evidence type="ECO:0000313" key="2">
    <source>
        <dbReference type="EMBL" id="MDJ1179650.1"/>
    </source>
</evidence>
<keyword evidence="1" id="KW-0175">Coiled coil</keyword>
<reference evidence="2 3" key="1">
    <citation type="submission" date="2023-01" db="EMBL/GenBank/DDBJ databases">
        <title>Novel diversity within Roseofilum (Cyanobacteria; Desertifilaceae) from marine benthic mats with descriptions of four novel species.</title>
        <authorList>
            <person name="Wang Y."/>
            <person name="Berthold D.E."/>
            <person name="Hu J."/>
            <person name="Lefler F.W."/>
            <person name="Laughinghouse H.D. IV."/>
        </authorList>
    </citation>
    <scope>NUCLEOTIDE SEQUENCE [LARGE SCALE GENOMIC DNA]</scope>
    <source>
        <strain evidence="2 3">BLCC-M91</strain>
    </source>
</reference>
<evidence type="ECO:0000313" key="3">
    <source>
        <dbReference type="Proteomes" id="UP001231370"/>
    </source>
</evidence>
<evidence type="ECO:0000256" key="1">
    <source>
        <dbReference type="SAM" id="Coils"/>
    </source>
</evidence>
<protein>
    <submittedName>
        <fullName evidence="2">Uncharacterized protein</fullName>
    </submittedName>
</protein>
<sequence length="251" mass="29626">MKTYPLVTYHINPRSSAQNPAQSESGIEVGSPQFATWAQQQKKFKFKVYWQPFNYSVVYDITCHLRPNQSWYASKCIGGIFKQHPLGKTAELTPAKLMEAVQWLCPEPQVIPAEPSPDSLTETTPLTQNWQQQLRQTRYDQLLLEIENLQQQLDRLSQDNQHLNLDRQHLWQQQTQSLKTNQKLQATIDQLMAEREYYQTQLQNLNRVVNELGSKIESVNLKTNPRWYYANRYYQQLREILTPDRDRTIDK</sequence>
<comment type="caution">
    <text evidence="2">The sequence shown here is derived from an EMBL/GenBank/DDBJ whole genome shotgun (WGS) entry which is preliminary data.</text>
</comment>
<keyword evidence="3" id="KW-1185">Reference proteome</keyword>
<feature type="coiled-coil region" evidence="1">
    <location>
        <begin position="139"/>
        <end position="222"/>
    </location>
</feature>
<dbReference type="RefSeq" id="WP_283762956.1">
    <property type="nucleotide sequence ID" value="NZ_JAQPOK010000090.1"/>
</dbReference>
<gene>
    <name evidence="2" type="ORF">PJF56_12325</name>
</gene>